<dbReference type="PANTHER" id="PTHR47123">
    <property type="entry name" value="F-BOX PROTEIN SKIP23"/>
    <property type="match status" value="1"/>
</dbReference>
<reference evidence="2 3" key="1">
    <citation type="submission" date="2019-11" db="EMBL/GenBank/DDBJ databases">
        <authorList>
            <person name="Jiao W.-B."/>
            <person name="Schneeberger K."/>
        </authorList>
    </citation>
    <scope>NUCLEOTIDE SEQUENCE [LARGE SCALE GENOMIC DNA]</scope>
    <source>
        <strain evidence="3">cv. An-1</strain>
    </source>
</reference>
<feature type="domain" description="KIB1-4 beta-propeller" evidence="1">
    <location>
        <begin position="11"/>
        <end position="55"/>
    </location>
</feature>
<dbReference type="PANTHER" id="PTHR47123:SF25">
    <property type="entry name" value="F-BOX PROTEIN"/>
    <property type="match status" value="1"/>
</dbReference>
<name>A0A654EX22_ARATH</name>
<protein>
    <recommendedName>
        <fullName evidence="1">KIB1-4 beta-propeller domain-containing protein</fullName>
    </recommendedName>
</protein>
<evidence type="ECO:0000313" key="3">
    <source>
        <dbReference type="Proteomes" id="UP000426265"/>
    </source>
</evidence>
<dbReference type="InterPro" id="IPR005174">
    <property type="entry name" value="KIB1-4_b-propeller"/>
</dbReference>
<organism evidence="2 3">
    <name type="scientific">Arabidopsis thaliana</name>
    <name type="common">Mouse-ear cress</name>
    <dbReference type="NCBI Taxonomy" id="3702"/>
    <lineage>
        <taxon>Eukaryota</taxon>
        <taxon>Viridiplantae</taxon>
        <taxon>Streptophyta</taxon>
        <taxon>Embryophyta</taxon>
        <taxon>Tracheophyta</taxon>
        <taxon>Spermatophyta</taxon>
        <taxon>Magnoliopsida</taxon>
        <taxon>eudicotyledons</taxon>
        <taxon>Gunneridae</taxon>
        <taxon>Pentapetalae</taxon>
        <taxon>rosids</taxon>
        <taxon>malvids</taxon>
        <taxon>Brassicales</taxon>
        <taxon>Brassicaceae</taxon>
        <taxon>Camelineae</taxon>
        <taxon>Arabidopsis</taxon>
    </lineage>
</organism>
<dbReference type="ExpressionAtlas" id="A0A654EX22">
    <property type="expression patterns" value="baseline"/>
</dbReference>
<proteinExistence type="predicted"/>
<dbReference type="AlphaFoldDB" id="A0A654EX22"/>
<evidence type="ECO:0000259" key="1">
    <source>
        <dbReference type="Pfam" id="PF03478"/>
    </source>
</evidence>
<dbReference type="Proteomes" id="UP000426265">
    <property type="component" value="Unassembled WGS sequence"/>
</dbReference>
<dbReference type="EMBL" id="CACRSJ010000104">
    <property type="protein sequence ID" value="VYS50111.1"/>
    <property type="molecule type" value="Genomic_DNA"/>
</dbReference>
<accession>A0A654EX22</accession>
<evidence type="ECO:0000313" key="2">
    <source>
        <dbReference type="EMBL" id="VYS50111.1"/>
    </source>
</evidence>
<dbReference type="Pfam" id="PF03478">
    <property type="entry name" value="Beta-prop_KIB1-4"/>
    <property type="match status" value="1"/>
</dbReference>
<sequence>MWNVVESFTLAKWIEVKSLGDNAFVIATDTCFSVLAHEFYGCLQNSIYFTDNKDIFKLDNGPMVKATFSFSIKNTSHLQ</sequence>
<gene>
    <name evidence="2" type="ORF">AN1_LOCUS5582</name>
</gene>
<dbReference type="InterPro" id="IPR051304">
    <property type="entry name" value="SCF_F-box_domain"/>
</dbReference>